<gene>
    <name evidence="1" type="ORF">ZIOFF_055058</name>
</gene>
<dbReference type="InterPro" id="IPR033276">
    <property type="entry name" value="BB"/>
</dbReference>
<dbReference type="PANTHER" id="PTHR46400">
    <property type="entry name" value="RING/U-BOX SUPERFAMILY PROTEIN"/>
    <property type="match status" value="1"/>
</dbReference>
<comment type="caution">
    <text evidence="1">The sequence shown here is derived from an EMBL/GenBank/DDBJ whole genome shotgun (WGS) entry which is preliminary data.</text>
</comment>
<dbReference type="Proteomes" id="UP000734854">
    <property type="component" value="Unassembled WGS sequence"/>
</dbReference>
<dbReference type="GO" id="GO:0046621">
    <property type="term" value="P:negative regulation of organ growth"/>
    <property type="evidence" value="ECO:0007669"/>
    <property type="project" value="InterPro"/>
</dbReference>
<dbReference type="GO" id="GO:0031624">
    <property type="term" value="F:ubiquitin conjugating enzyme binding"/>
    <property type="evidence" value="ECO:0007669"/>
    <property type="project" value="TreeGrafter"/>
</dbReference>
<dbReference type="AlphaFoldDB" id="A0A8J5KE92"/>
<sequence length="229" mass="25658">MRFPSVVDCTPRVIHGNQHMEDIHYINAGFPYTVTESFMDLFEGLTYAQADATFAEALHEQGNTYWSMYINPYKYGFSGSSAGSYYDYSHTYEVNDYTQRLDEARRASENSAVSNNLNSAWQSRFGNEFSYANRNFGSEELLLSGDLTCHSSFDLICIFKLAFPASLVSYPHVNTLMSLCTYFAAFTSPLTVLTMSSIVLIPPPLSPGSSPKTKRSMTLHGMVLMSSHL</sequence>
<dbReference type="PANTHER" id="PTHR46400:SF5">
    <property type="entry name" value="RING-TYPE DOMAIN-CONTAINING PROTEIN"/>
    <property type="match status" value="1"/>
</dbReference>
<protein>
    <submittedName>
        <fullName evidence="1">Uncharacterized protein</fullName>
    </submittedName>
</protein>
<dbReference type="GO" id="GO:0016567">
    <property type="term" value="P:protein ubiquitination"/>
    <property type="evidence" value="ECO:0007669"/>
    <property type="project" value="InterPro"/>
</dbReference>
<accession>A0A8J5KE92</accession>
<name>A0A8J5KE92_ZINOF</name>
<evidence type="ECO:0000313" key="2">
    <source>
        <dbReference type="Proteomes" id="UP000734854"/>
    </source>
</evidence>
<keyword evidence="2" id="KW-1185">Reference proteome</keyword>
<proteinExistence type="predicted"/>
<dbReference type="EMBL" id="JACMSC010000015">
    <property type="protein sequence ID" value="KAG6486482.1"/>
    <property type="molecule type" value="Genomic_DNA"/>
</dbReference>
<dbReference type="GO" id="GO:0004842">
    <property type="term" value="F:ubiquitin-protein transferase activity"/>
    <property type="evidence" value="ECO:0007669"/>
    <property type="project" value="InterPro"/>
</dbReference>
<evidence type="ECO:0000313" key="1">
    <source>
        <dbReference type="EMBL" id="KAG6486482.1"/>
    </source>
</evidence>
<reference evidence="1 2" key="1">
    <citation type="submission" date="2020-08" db="EMBL/GenBank/DDBJ databases">
        <title>Plant Genome Project.</title>
        <authorList>
            <person name="Zhang R.-G."/>
        </authorList>
    </citation>
    <scope>NUCLEOTIDE SEQUENCE [LARGE SCALE GENOMIC DNA]</scope>
    <source>
        <tissue evidence="1">Rhizome</tissue>
    </source>
</reference>
<organism evidence="1 2">
    <name type="scientific">Zingiber officinale</name>
    <name type="common">Ginger</name>
    <name type="synonym">Amomum zingiber</name>
    <dbReference type="NCBI Taxonomy" id="94328"/>
    <lineage>
        <taxon>Eukaryota</taxon>
        <taxon>Viridiplantae</taxon>
        <taxon>Streptophyta</taxon>
        <taxon>Embryophyta</taxon>
        <taxon>Tracheophyta</taxon>
        <taxon>Spermatophyta</taxon>
        <taxon>Magnoliopsida</taxon>
        <taxon>Liliopsida</taxon>
        <taxon>Zingiberales</taxon>
        <taxon>Zingiberaceae</taxon>
        <taxon>Zingiber</taxon>
    </lineage>
</organism>